<comment type="caution">
    <text evidence="2">The sequence shown here is derived from an EMBL/GenBank/DDBJ whole genome shotgun (WGS) entry which is preliminary data.</text>
</comment>
<name>A0ABW4APL5_9ACTN</name>
<gene>
    <name evidence="2" type="ORF">ACFQ5G_43270</name>
</gene>
<reference evidence="3" key="1">
    <citation type="journal article" date="2019" name="Int. J. Syst. Evol. Microbiol.">
        <title>The Global Catalogue of Microorganisms (GCM) 10K type strain sequencing project: providing services to taxonomists for standard genome sequencing and annotation.</title>
        <authorList>
            <consortium name="The Broad Institute Genomics Platform"/>
            <consortium name="The Broad Institute Genome Sequencing Center for Infectious Disease"/>
            <person name="Wu L."/>
            <person name="Ma J."/>
        </authorList>
    </citation>
    <scope>NUCLEOTIDE SEQUENCE [LARGE SCALE GENOMIC DNA]</scope>
    <source>
        <strain evidence="3">CCM 7526</strain>
    </source>
</reference>
<keyword evidence="1" id="KW-0472">Membrane</keyword>
<keyword evidence="3" id="KW-1185">Reference proteome</keyword>
<feature type="transmembrane region" description="Helical" evidence="1">
    <location>
        <begin position="41"/>
        <end position="59"/>
    </location>
</feature>
<evidence type="ECO:0000256" key="1">
    <source>
        <dbReference type="SAM" id="Phobius"/>
    </source>
</evidence>
<dbReference type="Proteomes" id="UP001597183">
    <property type="component" value="Unassembled WGS sequence"/>
</dbReference>
<proteinExistence type="predicted"/>
<dbReference type="RefSeq" id="WP_317796376.1">
    <property type="nucleotide sequence ID" value="NZ_AP028461.1"/>
</dbReference>
<evidence type="ECO:0000313" key="2">
    <source>
        <dbReference type="EMBL" id="MFD1372185.1"/>
    </source>
</evidence>
<evidence type="ECO:0000313" key="3">
    <source>
        <dbReference type="Proteomes" id="UP001597183"/>
    </source>
</evidence>
<keyword evidence="1" id="KW-1133">Transmembrane helix</keyword>
<organism evidence="2 3">
    <name type="scientific">Actinoplanes sichuanensis</name>
    <dbReference type="NCBI Taxonomy" id="512349"/>
    <lineage>
        <taxon>Bacteria</taxon>
        <taxon>Bacillati</taxon>
        <taxon>Actinomycetota</taxon>
        <taxon>Actinomycetes</taxon>
        <taxon>Micromonosporales</taxon>
        <taxon>Micromonosporaceae</taxon>
        <taxon>Actinoplanes</taxon>
    </lineage>
</organism>
<sequence>MSKNDTVSRGLWLAVILLGGGLAAVTGGLVVRVAGASLQQALGAAFAVFLGLATLGLSMRRFMTE</sequence>
<keyword evidence="1" id="KW-0812">Transmembrane</keyword>
<accession>A0ABW4APL5</accession>
<protein>
    <submittedName>
        <fullName evidence="2">Uncharacterized protein</fullName>
    </submittedName>
</protein>
<feature type="transmembrane region" description="Helical" evidence="1">
    <location>
        <begin position="12"/>
        <end position="35"/>
    </location>
</feature>
<dbReference type="EMBL" id="JBHTMK010000055">
    <property type="protein sequence ID" value="MFD1372185.1"/>
    <property type="molecule type" value="Genomic_DNA"/>
</dbReference>